<evidence type="ECO:0000256" key="1">
    <source>
        <dbReference type="SAM" id="Phobius"/>
    </source>
</evidence>
<dbReference type="Proteomes" id="UP000472755">
    <property type="component" value="Unassembled WGS sequence"/>
</dbReference>
<dbReference type="Proteomes" id="UP000032483">
    <property type="component" value="Unassembled WGS sequence"/>
</dbReference>
<dbReference type="EMBL" id="LMUA01000011">
    <property type="protein sequence ID" value="KUE76236.1"/>
    <property type="molecule type" value="Genomic_DNA"/>
</dbReference>
<evidence type="ECO:0000313" key="3">
    <source>
        <dbReference type="EMBL" id="KUE76236.1"/>
    </source>
</evidence>
<keyword evidence="1" id="KW-0812">Transmembrane</keyword>
<accession>A0A0D8IZF0</accession>
<sequence>MPKNKRILGAALLLVLGLIFVFFAVSPWEILPFLKGGSFRVQAGIIGGFLLLGGITNLLHPKNK</sequence>
<evidence type="ECO:0000313" key="6">
    <source>
        <dbReference type="Proteomes" id="UP000032483"/>
    </source>
</evidence>
<keyword evidence="1" id="KW-0472">Membrane</keyword>
<dbReference type="Proteomes" id="UP000431913">
    <property type="component" value="Unassembled WGS sequence"/>
</dbReference>
<dbReference type="EMBL" id="WMZU01000002">
    <property type="protein sequence ID" value="MTS26065.1"/>
    <property type="molecule type" value="Genomic_DNA"/>
</dbReference>
<keyword evidence="1" id="KW-1133">Transmembrane helix</keyword>
<dbReference type="GeneID" id="42857050"/>
<reference evidence="4 8" key="4">
    <citation type="submission" date="2019-08" db="EMBL/GenBank/DDBJ databases">
        <title>In-depth cultivation of the pig gut microbiome towards novel bacterial diversity and tailored functional studies.</title>
        <authorList>
            <person name="Wylensek D."/>
            <person name="Hitch T.C.A."/>
            <person name="Clavel T."/>
        </authorList>
    </citation>
    <scope>NUCLEOTIDE SEQUENCE [LARGE SCALE GENOMIC DNA]</scope>
    <source>
        <strain evidence="4 8">WCA3-601-WT-6J</strain>
    </source>
</reference>
<dbReference type="AlphaFoldDB" id="A0A0D8IZF0"/>
<evidence type="ECO:0000313" key="4">
    <source>
        <dbReference type="EMBL" id="MST91527.1"/>
    </source>
</evidence>
<evidence type="ECO:0000313" key="2">
    <source>
        <dbReference type="EMBL" id="KJF39681.1"/>
    </source>
</evidence>
<proteinExistence type="predicted"/>
<feature type="transmembrane region" description="Helical" evidence="1">
    <location>
        <begin position="7"/>
        <end position="27"/>
    </location>
</feature>
<evidence type="ECO:0000313" key="8">
    <source>
        <dbReference type="Proteomes" id="UP000431913"/>
    </source>
</evidence>
<reference evidence="2" key="1">
    <citation type="submission" date="2015-02" db="EMBL/GenBank/DDBJ databases">
        <title>A novel member of the family Ruminococcaceae isolated from human feces.</title>
        <authorList>
            <person name="Shkoporov A.N."/>
            <person name="Chaplin A.V."/>
            <person name="Motuzova O.V."/>
            <person name="Kafarskaia L.I."/>
            <person name="Khokhlova E.V."/>
            <person name="Efimov B.A."/>
        </authorList>
    </citation>
    <scope>NUCLEOTIDE SEQUENCE [LARGE SCALE GENOMIC DNA]</scope>
    <source>
        <strain evidence="2">585-1</strain>
    </source>
</reference>
<reference evidence="3 7" key="2">
    <citation type="submission" date="2015-10" db="EMBL/GenBank/DDBJ databases">
        <title>A novel member of the family Ruminococcaceae isolated from human faeces.</title>
        <authorList>
            <person name="Shkoporov A.N."/>
            <person name="Chaplin A.V."/>
            <person name="Motuzova O.V."/>
            <person name="Kafarskaia L.I."/>
            <person name="Efimov B.A."/>
        </authorList>
    </citation>
    <scope>NUCLEOTIDE SEQUENCE [LARGE SCALE GENOMIC DNA]</scope>
    <source>
        <strain evidence="3 7">668</strain>
    </source>
</reference>
<feature type="transmembrane region" description="Helical" evidence="1">
    <location>
        <begin position="39"/>
        <end position="59"/>
    </location>
</feature>
<reference evidence="5 9" key="3">
    <citation type="journal article" date="2019" name="Nat. Med.">
        <title>A library of human gut bacterial isolates paired with longitudinal multiomics data enables mechanistic microbiome research.</title>
        <authorList>
            <person name="Poyet M."/>
            <person name="Groussin M."/>
            <person name="Gibbons S.M."/>
            <person name="Avila-Pacheco J."/>
            <person name="Jiang X."/>
            <person name="Kearney S.M."/>
            <person name="Perrotta A.R."/>
            <person name="Berdy B."/>
            <person name="Zhao S."/>
            <person name="Lieberman T.D."/>
            <person name="Swanson P.K."/>
            <person name="Smith M."/>
            <person name="Roesemann S."/>
            <person name="Alexander J.E."/>
            <person name="Rich S.A."/>
            <person name="Livny J."/>
            <person name="Vlamakis H."/>
            <person name="Clish C."/>
            <person name="Bullock K."/>
            <person name="Deik A."/>
            <person name="Scott J."/>
            <person name="Pierce K.A."/>
            <person name="Xavier R.J."/>
            <person name="Alm E.J."/>
        </authorList>
    </citation>
    <scope>NUCLEOTIDE SEQUENCE [LARGE SCALE GENOMIC DNA]</scope>
    <source>
        <strain evidence="5 9">BIOML-A4</strain>
    </source>
</reference>
<dbReference type="EMBL" id="JXXK01000014">
    <property type="protein sequence ID" value="KJF39681.1"/>
    <property type="molecule type" value="Genomic_DNA"/>
</dbReference>
<organism evidence="2 6">
    <name type="scientific">Ruthenibacterium lactatiformans</name>
    <dbReference type="NCBI Taxonomy" id="1550024"/>
    <lineage>
        <taxon>Bacteria</taxon>
        <taxon>Bacillati</taxon>
        <taxon>Bacillota</taxon>
        <taxon>Clostridia</taxon>
        <taxon>Eubacteriales</taxon>
        <taxon>Oscillospiraceae</taxon>
        <taxon>Ruthenibacterium</taxon>
    </lineage>
</organism>
<comment type="caution">
    <text evidence="2">The sequence shown here is derived from an EMBL/GenBank/DDBJ whole genome shotgun (WGS) entry which is preliminary data.</text>
</comment>
<name>A0A0D8IZF0_9FIRM</name>
<dbReference type="RefSeq" id="WP_009323853.1">
    <property type="nucleotide sequence ID" value="NZ_CAOJUJ010000003.1"/>
</dbReference>
<evidence type="ECO:0000313" key="9">
    <source>
        <dbReference type="Proteomes" id="UP000472755"/>
    </source>
</evidence>
<keyword evidence="6" id="KW-1185">Reference proteome</keyword>
<accession>A0A0W7TQX3</accession>
<evidence type="ECO:0000313" key="7">
    <source>
        <dbReference type="Proteomes" id="UP000053433"/>
    </source>
</evidence>
<evidence type="ECO:0000313" key="5">
    <source>
        <dbReference type="EMBL" id="MTS26065.1"/>
    </source>
</evidence>
<protein>
    <submittedName>
        <fullName evidence="4">Preprotein translocase subunit SecD</fullName>
    </submittedName>
</protein>
<dbReference type="EMBL" id="VUNJ01000005">
    <property type="protein sequence ID" value="MST91527.1"/>
    <property type="molecule type" value="Genomic_DNA"/>
</dbReference>
<dbReference type="Proteomes" id="UP000053433">
    <property type="component" value="Unassembled WGS sequence"/>
</dbReference>
<gene>
    <name evidence="3" type="ORF">ASJ35_09630</name>
    <name evidence="4" type="ORF">FYJ76_06165</name>
    <name evidence="5" type="ORF">GMD59_02050</name>
    <name evidence="2" type="ORF">TQ39_10695</name>
</gene>